<dbReference type="EMBL" id="JBHUOM010000023">
    <property type="protein sequence ID" value="MFD2936817.1"/>
    <property type="molecule type" value="Genomic_DNA"/>
</dbReference>
<reference evidence="2" key="1">
    <citation type="journal article" date="2019" name="Int. J. Syst. Evol. Microbiol.">
        <title>The Global Catalogue of Microorganisms (GCM) 10K type strain sequencing project: providing services to taxonomists for standard genome sequencing and annotation.</title>
        <authorList>
            <consortium name="The Broad Institute Genomics Platform"/>
            <consortium name="The Broad Institute Genome Sequencing Center for Infectious Disease"/>
            <person name="Wu L."/>
            <person name="Ma J."/>
        </authorList>
    </citation>
    <scope>NUCLEOTIDE SEQUENCE [LARGE SCALE GENOMIC DNA]</scope>
    <source>
        <strain evidence="2">KCTC 52490</strain>
    </source>
</reference>
<organism evidence="1 2">
    <name type="scientific">Spirosoma flavum</name>
    <dbReference type="NCBI Taxonomy" id="2048557"/>
    <lineage>
        <taxon>Bacteria</taxon>
        <taxon>Pseudomonadati</taxon>
        <taxon>Bacteroidota</taxon>
        <taxon>Cytophagia</taxon>
        <taxon>Cytophagales</taxon>
        <taxon>Cytophagaceae</taxon>
        <taxon>Spirosoma</taxon>
    </lineage>
</organism>
<evidence type="ECO:0000313" key="2">
    <source>
        <dbReference type="Proteomes" id="UP001597512"/>
    </source>
</evidence>
<comment type="caution">
    <text evidence="1">The sequence shown here is derived from an EMBL/GenBank/DDBJ whole genome shotgun (WGS) entry which is preliminary data.</text>
</comment>
<sequence length="78" mass="8811">MNSNNMTALEKHIFSLQQKVEQLNNEVLTLIALASPEKHETHRTAVFKASSQLTDNTSALTKKSQVGINRYRQLRASE</sequence>
<dbReference type="Proteomes" id="UP001597512">
    <property type="component" value="Unassembled WGS sequence"/>
</dbReference>
<evidence type="ECO:0000313" key="1">
    <source>
        <dbReference type="EMBL" id="MFD2936817.1"/>
    </source>
</evidence>
<name>A0ABW6AQC0_9BACT</name>
<accession>A0ABW6AQC0</accession>
<dbReference type="RefSeq" id="WP_381505974.1">
    <property type="nucleotide sequence ID" value="NZ_JBHUOM010000023.1"/>
</dbReference>
<proteinExistence type="predicted"/>
<gene>
    <name evidence="1" type="ORF">ACFS25_23755</name>
</gene>
<keyword evidence="2" id="KW-1185">Reference proteome</keyword>
<protein>
    <submittedName>
        <fullName evidence="1">Uncharacterized protein</fullName>
    </submittedName>
</protein>